<proteinExistence type="predicted"/>
<dbReference type="SUPFAM" id="SSF56672">
    <property type="entry name" value="DNA/RNA polymerases"/>
    <property type="match status" value="1"/>
</dbReference>
<dbReference type="SUPFAM" id="SSF53098">
    <property type="entry name" value="Ribonuclease H-like"/>
    <property type="match status" value="1"/>
</dbReference>
<dbReference type="Pfam" id="PF25597">
    <property type="entry name" value="SH3_retrovirus"/>
    <property type="match status" value="1"/>
</dbReference>
<keyword evidence="1" id="KW-0479">Metal-binding</keyword>
<accession>A0ABQ5CSL0</accession>
<feature type="region of interest" description="Disordered" evidence="3">
    <location>
        <begin position="165"/>
        <end position="194"/>
    </location>
</feature>
<dbReference type="PANTHER" id="PTHR42648:SF28">
    <property type="entry name" value="TRANSPOSON-ENCODED PROTEIN WITH RIBONUCLEASE H-LIKE AND RETROVIRUS ZINC FINGER-LIKE DOMAINS"/>
    <property type="match status" value="1"/>
</dbReference>
<organism evidence="5 6">
    <name type="scientific">Tanacetum coccineum</name>
    <dbReference type="NCBI Taxonomy" id="301880"/>
    <lineage>
        <taxon>Eukaryota</taxon>
        <taxon>Viridiplantae</taxon>
        <taxon>Streptophyta</taxon>
        <taxon>Embryophyta</taxon>
        <taxon>Tracheophyta</taxon>
        <taxon>Spermatophyta</taxon>
        <taxon>Magnoliopsida</taxon>
        <taxon>eudicotyledons</taxon>
        <taxon>Gunneridae</taxon>
        <taxon>Pentapetalae</taxon>
        <taxon>asterids</taxon>
        <taxon>campanulids</taxon>
        <taxon>Asterales</taxon>
        <taxon>Asteraceae</taxon>
        <taxon>Asteroideae</taxon>
        <taxon>Anthemideae</taxon>
        <taxon>Anthemidinae</taxon>
        <taxon>Tanacetum</taxon>
    </lineage>
</organism>
<sequence length="578" mass="66950">MNNGGEYKNDLFTKFCEDEGIVRYFTVRHTPQQNGVAECMNRTLLEKVRCMLSNAGLGKEFWAEAVTYACHLVNRLPSTAINRKTPFEKWYGKPATNYDSLHVFSSAPYYHVKESKLDPRAKKALFMGITSGIKGYRLWCPETKKTIFRRDVTFNESAMLKKVNVEQLDGTPKKQQHESVTTSKPKRNPKRPARLNDTVACTSLIVADDVPTTYSESVRDSENEKWRISMSEEMQSLQKNQTWELTNLPEGKKAIGCKWVYAKKEGFPGQDNVRYKARLLAKGYAQKEGIDYNEVFSLVIKHSSIRILLALVAELDLELVQMDVKTAFLHGDLEEEIYMVQPEGFKVAGKAHEVCKLHKSLYGLKQSPRQWYKQFDKFMMDSKYTRSKYNHCVYLKKLQDGSFIYLLLYVDDMLIASQSLDKIEKLKTQLKSEFEMKDLGEAKMILGMDIVRDRKLRKLCLTQKQYLRRVLKQRAYMEKVPYANVVGSLMYAMICTRPYISHSVGMVSRYMHNPGKGHWQAVKWILRYIHNTVDVGLVFEHGSSQWVERYCDSDYARDLDKRRSMTGYVFTLAKALVS</sequence>
<dbReference type="InterPro" id="IPR001584">
    <property type="entry name" value="Integrase_cat-core"/>
</dbReference>
<dbReference type="PROSITE" id="PS50994">
    <property type="entry name" value="INTEGRASE"/>
    <property type="match status" value="1"/>
</dbReference>
<evidence type="ECO:0000256" key="3">
    <source>
        <dbReference type="SAM" id="MobiDB-lite"/>
    </source>
</evidence>
<dbReference type="InterPro" id="IPR013103">
    <property type="entry name" value="RVT_2"/>
</dbReference>
<evidence type="ECO:0000313" key="5">
    <source>
        <dbReference type="EMBL" id="GJT27804.1"/>
    </source>
</evidence>
<evidence type="ECO:0000256" key="1">
    <source>
        <dbReference type="ARBA" id="ARBA00022723"/>
    </source>
</evidence>
<dbReference type="Gene3D" id="3.30.420.10">
    <property type="entry name" value="Ribonuclease H-like superfamily/Ribonuclease H"/>
    <property type="match status" value="1"/>
</dbReference>
<dbReference type="Pfam" id="PF07727">
    <property type="entry name" value="RVT_2"/>
    <property type="match status" value="1"/>
</dbReference>
<dbReference type="InterPro" id="IPR036397">
    <property type="entry name" value="RNaseH_sf"/>
</dbReference>
<name>A0ABQ5CSL0_9ASTR</name>
<reference evidence="5" key="1">
    <citation type="journal article" date="2022" name="Int. J. Mol. Sci.">
        <title>Draft Genome of Tanacetum Coccineum: Genomic Comparison of Closely Related Tanacetum-Family Plants.</title>
        <authorList>
            <person name="Yamashiro T."/>
            <person name="Shiraishi A."/>
            <person name="Nakayama K."/>
            <person name="Satake H."/>
        </authorList>
    </citation>
    <scope>NUCLEOTIDE SEQUENCE</scope>
</reference>
<evidence type="ECO:0000259" key="4">
    <source>
        <dbReference type="PROSITE" id="PS50994"/>
    </source>
</evidence>
<evidence type="ECO:0000313" key="6">
    <source>
        <dbReference type="Proteomes" id="UP001151760"/>
    </source>
</evidence>
<feature type="compositionally biased region" description="Basic residues" evidence="3">
    <location>
        <begin position="184"/>
        <end position="193"/>
    </location>
</feature>
<keyword evidence="6" id="KW-1185">Reference proteome</keyword>
<dbReference type="InterPro" id="IPR012337">
    <property type="entry name" value="RNaseH-like_sf"/>
</dbReference>
<dbReference type="PANTHER" id="PTHR42648">
    <property type="entry name" value="TRANSPOSASE, PUTATIVE-RELATED"/>
    <property type="match status" value="1"/>
</dbReference>
<dbReference type="Proteomes" id="UP001151760">
    <property type="component" value="Unassembled WGS sequence"/>
</dbReference>
<evidence type="ECO:0000256" key="2">
    <source>
        <dbReference type="ARBA" id="ARBA00022801"/>
    </source>
</evidence>
<keyword evidence="2" id="KW-0378">Hydrolase</keyword>
<dbReference type="InterPro" id="IPR039537">
    <property type="entry name" value="Retrotran_Ty1/copia-like"/>
</dbReference>
<dbReference type="InterPro" id="IPR057670">
    <property type="entry name" value="SH3_retrovirus"/>
</dbReference>
<comment type="caution">
    <text evidence="5">The sequence shown here is derived from an EMBL/GenBank/DDBJ whole genome shotgun (WGS) entry which is preliminary data.</text>
</comment>
<gene>
    <name evidence="5" type="ORF">Tco_0908079</name>
</gene>
<dbReference type="EMBL" id="BQNB010014409">
    <property type="protein sequence ID" value="GJT27804.1"/>
    <property type="molecule type" value="Genomic_DNA"/>
</dbReference>
<protein>
    <submittedName>
        <fullName evidence="5">Transposable element</fullName>
    </submittedName>
</protein>
<feature type="domain" description="Integrase catalytic" evidence="4">
    <location>
        <begin position="1"/>
        <end position="94"/>
    </location>
</feature>
<dbReference type="InterPro" id="IPR043502">
    <property type="entry name" value="DNA/RNA_pol_sf"/>
</dbReference>
<reference evidence="5" key="2">
    <citation type="submission" date="2022-01" db="EMBL/GenBank/DDBJ databases">
        <authorList>
            <person name="Yamashiro T."/>
            <person name="Shiraishi A."/>
            <person name="Satake H."/>
            <person name="Nakayama K."/>
        </authorList>
    </citation>
    <scope>NUCLEOTIDE SEQUENCE</scope>
</reference>